<dbReference type="Proteomes" id="UP001206312">
    <property type="component" value="Unassembled WGS sequence"/>
</dbReference>
<dbReference type="InterPro" id="IPR017941">
    <property type="entry name" value="Rieske_2Fe-2S"/>
</dbReference>
<dbReference type="PROSITE" id="PS51296">
    <property type="entry name" value="RIESKE"/>
    <property type="match status" value="1"/>
</dbReference>
<accession>A0ABT1AYI2</accession>
<dbReference type="Pfam" id="PF00848">
    <property type="entry name" value="Ring_hydroxyl_A"/>
    <property type="match status" value="1"/>
</dbReference>
<evidence type="ECO:0000256" key="3">
    <source>
        <dbReference type="ARBA" id="ARBA00022723"/>
    </source>
</evidence>
<dbReference type="EMBL" id="JAMXIB010000006">
    <property type="protein sequence ID" value="MCO5724974.1"/>
    <property type="molecule type" value="Genomic_DNA"/>
</dbReference>
<gene>
    <name evidence="8" type="ORF">NG653_08920</name>
</gene>
<evidence type="ECO:0000256" key="6">
    <source>
        <dbReference type="ARBA" id="ARBA00023014"/>
    </source>
</evidence>
<dbReference type="Gene3D" id="2.102.10.10">
    <property type="entry name" value="Rieske [2Fe-2S] iron-sulphur domain"/>
    <property type="match status" value="1"/>
</dbReference>
<evidence type="ECO:0000256" key="5">
    <source>
        <dbReference type="ARBA" id="ARBA00023004"/>
    </source>
</evidence>
<comment type="cofactor">
    <cofactor evidence="1">
        <name>Fe cation</name>
        <dbReference type="ChEBI" id="CHEBI:24875"/>
    </cofactor>
</comment>
<name>A0ABT1AYI2_9FLAO</name>
<evidence type="ECO:0000256" key="4">
    <source>
        <dbReference type="ARBA" id="ARBA00023002"/>
    </source>
</evidence>
<evidence type="ECO:0000313" key="8">
    <source>
        <dbReference type="EMBL" id="MCO5724974.1"/>
    </source>
</evidence>
<protein>
    <submittedName>
        <fullName evidence="8">Aromatic ring-hydroxylating dioxygenase subunit alpha</fullName>
    </submittedName>
</protein>
<keyword evidence="9" id="KW-1185">Reference proteome</keyword>
<evidence type="ECO:0000313" key="9">
    <source>
        <dbReference type="Proteomes" id="UP001206312"/>
    </source>
</evidence>
<dbReference type="PANTHER" id="PTHR43756:SF5">
    <property type="entry name" value="CHOLINE MONOOXYGENASE, CHLOROPLASTIC"/>
    <property type="match status" value="1"/>
</dbReference>
<reference evidence="8 9" key="1">
    <citation type="submission" date="2022-06" db="EMBL/GenBank/DDBJ databases">
        <authorList>
            <person name="Xuan X."/>
        </authorList>
    </citation>
    <scope>NUCLEOTIDE SEQUENCE [LARGE SCALE GENOMIC DNA]</scope>
    <source>
        <strain evidence="8 9">2V75</strain>
    </source>
</reference>
<keyword evidence="6" id="KW-0411">Iron-sulfur</keyword>
<feature type="domain" description="Rieske" evidence="7">
    <location>
        <begin position="52"/>
        <end position="151"/>
    </location>
</feature>
<dbReference type="GO" id="GO:0051213">
    <property type="term" value="F:dioxygenase activity"/>
    <property type="evidence" value="ECO:0007669"/>
    <property type="project" value="UniProtKB-KW"/>
</dbReference>
<evidence type="ECO:0000256" key="1">
    <source>
        <dbReference type="ARBA" id="ARBA00001962"/>
    </source>
</evidence>
<evidence type="ECO:0000256" key="2">
    <source>
        <dbReference type="ARBA" id="ARBA00022714"/>
    </source>
</evidence>
<dbReference type="InterPro" id="IPR015879">
    <property type="entry name" value="Ring_hydroxy_dOase_asu_C_dom"/>
</dbReference>
<dbReference type="SUPFAM" id="SSF55961">
    <property type="entry name" value="Bet v1-like"/>
    <property type="match status" value="1"/>
</dbReference>
<comment type="caution">
    <text evidence="8">The sequence shown here is derived from an EMBL/GenBank/DDBJ whole genome shotgun (WGS) entry which is preliminary data.</text>
</comment>
<dbReference type="InterPro" id="IPR001663">
    <property type="entry name" value="Rng_hydr_dOase-A"/>
</dbReference>
<organism evidence="8 9">
    <name type="scientific">Robiginitalea marina</name>
    <dbReference type="NCBI Taxonomy" id="2954105"/>
    <lineage>
        <taxon>Bacteria</taxon>
        <taxon>Pseudomonadati</taxon>
        <taxon>Bacteroidota</taxon>
        <taxon>Flavobacteriia</taxon>
        <taxon>Flavobacteriales</taxon>
        <taxon>Flavobacteriaceae</taxon>
        <taxon>Robiginitalea</taxon>
    </lineage>
</organism>
<keyword evidence="5" id="KW-0408">Iron</keyword>
<keyword evidence="4" id="KW-0560">Oxidoreductase</keyword>
<dbReference type="RefSeq" id="WP_252741352.1">
    <property type="nucleotide sequence ID" value="NZ_JAMXIB010000006.1"/>
</dbReference>
<proteinExistence type="predicted"/>
<dbReference type="InterPro" id="IPR036922">
    <property type="entry name" value="Rieske_2Fe-2S_sf"/>
</dbReference>
<sequence>MAKKYFIDPDIRKAATLPASFYRDPGVFEALKDQVFYRTWQWIGDGHSLQAPASARPFLLLEGFLDEPMVLTRDASGTLHCLSNVCTHRGNLVVGKEGPAKKLICGYHGRRFRLDGTFEHMPEFSEAEGFPRPCDHLHAYPLRQWGPFLFAGLNPGYDFQQVIDTMDQRVGFLPLDQLVEDPGRSREYPVKAHWALYCDNYLEGFHIPFVHAGLNAVLEYGDYQTLCFDYLNLQIGFASGGDAIFDLPEGHPDYGKKVAAYYFWVFPNMMFNVYPWGISVNLVQPVDGEATRVHFKTYVWDRSKLDQGAGSNLDRVELEDEEVVEGVHKGVRSRFYQAGRFSPTREQGVHHFHSLLADFLGRPPAEGA</sequence>
<keyword evidence="8" id="KW-0223">Dioxygenase</keyword>
<dbReference type="Pfam" id="PF00355">
    <property type="entry name" value="Rieske"/>
    <property type="match status" value="1"/>
</dbReference>
<keyword evidence="2" id="KW-0001">2Fe-2S</keyword>
<dbReference type="SUPFAM" id="SSF50022">
    <property type="entry name" value="ISP domain"/>
    <property type="match status" value="1"/>
</dbReference>
<evidence type="ECO:0000259" key="7">
    <source>
        <dbReference type="PROSITE" id="PS51296"/>
    </source>
</evidence>
<dbReference type="Gene3D" id="3.90.380.10">
    <property type="entry name" value="Naphthalene 1,2-dioxygenase Alpha Subunit, Chain A, domain 1"/>
    <property type="match status" value="2"/>
</dbReference>
<dbReference type="CDD" id="cd03469">
    <property type="entry name" value="Rieske_RO_Alpha_N"/>
    <property type="match status" value="1"/>
</dbReference>
<keyword evidence="3" id="KW-0479">Metal-binding</keyword>
<dbReference type="PANTHER" id="PTHR43756">
    <property type="entry name" value="CHOLINE MONOOXYGENASE, CHLOROPLASTIC"/>
    <property type="match status" value="1"/>
</dbReference>